<evidence type="ECO:0000256" key="5">
    <source>
        <dbReference type="ARBA" id="ARBA00022723"/>
    </source>
</evidence>
<keyword evidence="10" id="KW-0315">Glutamine amidotransferase</keyword>
<dbReference type="GO" id="GO:0005524">
    <property type="term" value="F:ATP binding"/>
    <property type="evidence" value="ECO:0007669"/>
    <property type="project" value="UniProtKB-KW"/>
</dbReference>
<dbReference type="GO" id="GO:0004642">
    <property type="term" value="F:phosphoribosylformylglycinamidine synthase activity"/>
    <property type="evidence" value="ECO:0007669"/>
    <property type="project" value="UniProtKB-EC"/>
</dbReference>
<keyword evidence="4 14" id="KW-0436">Ligase</keyword>
<dbReference type="EC" id="6.3.5.3" evidence="3"/>
<evidence type="ECO:0000256" key="3">
    <source>
        <dbReference type="ARBA" id="ARBA00012747"/>
    </source>
</evidence>
<dbReference type="PROSITE" id="PS51273">
    <property type="entry name" value="GATASE_TYPE_1"/>
    <property type="match status" value="1"/>
</dbReference>
<evidence type="ECO:0000256" key="11">
    <source>
        <dbReference type="ARBA" id="ARBA00029823"/>
    </source>
</evidence>
<evidence type="ECO:0000256" key="10">
    <source>
        <dbReference type="ARBA" id="ARBA00022962"/>
    </source>
</evidence>
<accession>A0A377U0P1</accession>
<sequence length="254" mass="27989">MAVLREQGVNSHVEMAAAFHRAGFDAIDVHMSDLLAGRTGLGDFHALVACGGFSYGDVLGAGEGWAKSILFNERVRDEFATFFHRPQTLALGVCNGCQMMSNLRELIPGSDLWPRFVRNQSDRFEARFSLVEVTQSPSLLLEGMVGSRMPIAVSHGEGQVEVRDSAHLAQLESKGLVALRFVDNFGKVTETYPANPNGSPNGITAVTSESGRATIMMPHPERVFRTVSNSWHPENWGEDSPWMRIFRNARKQLG</sequence>
<reference evidence="14 15" key="1">
    <citation type="submission" date="2018-06" db="EMBL/GenBank/DDBJ databases">
        <authorList>
            <consortium name="Pathogen Informatics"/>
            <person name="Doyle S."/>
        </authorList>
    </citation>
    <scope>NUCLEOTIDE SEQUENCE [LARGE SCALE GENOMIC DNA]</scope>
    <source>
        <strain evidence="14 15">NCTC9140</strain>
    </source>
</reference>
<evidence type="ECO:0000256" key="8">
    <source>
        <dbReference type="ARBA" id="ARBA00022840"/>
    </source>
</evidence>
<evidence type="ECO:0000313" key="14">
    <source>
        <dbReference type="EMBL" id="STS84424.1"/>
    </source>
</evidence>
<dbReference type="EMBL" id="UGKQ01000007">
    <property type="protein sequence ID" value="STS84424.1"/>
    <property type="molecule type" value="Genomic_DNA"/>
</dbReference>
<protein>
    <recommendedName>
        <fullName evidence="3">phosphoribosylformylglycinamidine synthase</fullName>
        <ecNumber evidence="3">6.3.5.3</ecNumber>
    </recommendedName>
    <alternativeName>
        <fullName evidence="12">Formylglycinamide ribonucleotide amidotransferase</fullName>
    </alternativeName>
    <alternativeName>
        <fullName evidence="11">Formylglycinamide ribotide amidotransferase</fullName>
    </alternativeName>
</protein>
<dbReference type="CDD" id="cd01740">
    <property type="entry name" value="GATase1_FGAR_AT"/>
    <property type="match status" value="1"/>
</dbReference>
<dbReference type="SMART" id="SM01211">
    <property type="entry name" value="GATase_5"/>
    <property type="match status" value="1"/>
</dbReference>
<proteinExistence type="inferred from homology"/>
<dbReference type="GO" id="GO:0005737">
    <property type="term" value="C:cytoplasm"/>
    <property type="evidence" value="ECO:0007669"/>
    <property type="project" value="TreeGrafter"/>
</dbReference>
<name>A0A377U0P1_KLEPN</name>
<keyword evidence="6" id="KW-0547">Nucleotide-binding</keyword>
<keyword evidence="7" id="KW-0658">Purine biosynthesis</keyword>
<evidence type="ECO:0000256" key="6">
    <source>
        <dbReference type="ARBA" id="ARBA00022741"/>
    </source>
</evidence>
<evidence type="ECO:0000256" key="9">
    <source>
        <dbReference type="ARBA" id="ARBA00022842"/>
    </source>
</evidence>
<comment type="pathway">
    <text evidence="1">Purine metabolism; IMP biosynthesis via de novo pathway; 5-amino-1-(5-phospho-D-ribosyl)imidazole from N(2)-formyl-N(1)-(5-phospho-D-ribosyl)glycinamide: step 1/2.</text>
</comment>
<dbReference type="Gene3D" id="3.40.50.880">
    <property type="match status" value="1"/>
</dbReference>
<evidence type="ECO:0000256" key="12">
    <source>
        <dbReference type="ARBA" id="ARBA00032632"/>
    </source>
</evidence>
<keyword evidence="5" id="KW-0479">Metal-binding</keyword>
<evidence type="ECO:0000256" key="2">
    <source>
        <dbReference type="ARBA" id="ARBA00008608"/>
    </source>
</evidence>
<keyword evidence="8" id="KW-0067">ATP-binding</keyword>
<evidence type="ECO:0000256" key="1">
    <source>
        <dbReference type="ARBA" id="ARBA00004920"/>
    </source>
</evidence>
<evidence type="ECO:0000256" key="7">
    <source>
        <dbReference type="ARBA" id="ARBA00022755"/>
    </source>
</evidence>
<gene>
    <name evidence="14" type="primary">purL_1</name>
    <name evidence="14" type="ORF">NCTC9140_06221</name>
</gene>
<dbReference type="SUPFAM" id="SSF52317">
    <property type="entry name" value="Class I glutamine amidotransferase-like"/>
    <property type="match status" value="1"/>
</dbReference>
<comment type="similarity">
    <text evidence="2">In the N-terminal section; belongs to the FGAMS family.</text>
</comment>
<dbReference type="PANTHER" id="PTHR10099:SF1">
    <property type="entry name" value="PHOSPHORIBOSYLFORMYLGLYCINAMIDINE SYNTHASE"/>
    <property type="match status" value="1"/>
</dbReference>
<dbReference type="Pfam" id="PF13507">
    <property type="entry name" value="GATase_5"/>
    <property type="match status" value="1"/>
</dbReference>
<dbReference type="FunFam" id="3.40.50.880:FF:000008">
    <property type="entry name" value="Phosphoribosylformylglycinamidine synthase"/>
    <property type="match status" value="1"/>
</dbReference>
<dbReference type="InterPro" id="IPR029062">
    <property type="entry name" value="Class_I_gatase-like"/>
</dbReference>
<organism evidence="14 15">
    <name type="scientific">Klebsiella pneumoniae</name>
    <dbReference type="NCBI Taxonomy" id="573"/>
    <lineage>
        <taxon>Bacteria</taxon>
        <taxon>Pseudomonadati</taxon>
        <taxon>Pseudomonadota</taxon>
        <taxon>Gammaproteobacteria</taxon>
        <taxon>Enterobacterales</taxon>
        <taxon>Enterobacteriaceae</taxon>
        <taxon>Klebsiella/Raoultella group</taxon>
        <taxon>Klebsiella</taxon>
        <taxon>Klebsiella pneumoniae complex</taxon>
    </lineage>
</organism>
<dbReference type="AlphaFoldDB" id="A0A377U0P1"/>
<comment type="catalytic activity">
    <reaction evidence="13">
        <text>N(2)-formyl-N(1)-(5-phospho-beta-D-ribosyl)glycinamide + L-glutamine + ATP + H2O = 2-formamido-N(1)-(5-O-phospho-beta-D-ribosyl)acetamidine + L-glutamate + ADP + phosphate + H(+)</text>
        <dbReference type="Rhea" id="RHEA:17129"/>
        <dbReference type="ChEBI" id="CHEBI:15377"/>
        <dbReference type="ChEBI" id="CHEBI:15378"/>
        <dbReference type="ChEBI" id="CHEBI:29985"/>
        <dbReference type="ChEBI" id="CHEBI:30616"/>
        <dbReference type="ChEBI" id="CHEBI:43474"/>
        <dbReference type="ChEBI" id="CHEBI:58359"/>
        <dbReference type="ChEBI" id="CHEBI:147286"/>
        <dbReference type="ChEBI" id="CHEBI:147287"/>
        <dbReference type="ChEBI" id="CHEBI:456216"/>
        <dbReference type="EC" id="6.3.5.3"/>
    </reaction>
</comment>
<dbReference type="PANTHER" id="PTHR10099">
    <property type="entry name" value="PHOSPHORIBOSYLFORMYLGLYCINAMIDINE SYNTHASE"/>
    <property type="match status" value="1"/>
</dbReference>
<evidence type="ECO:0000313" key="15">
    <source>
        <dbReference type="Proteomes" id="UP000254938"/>
    </source>
</evidence>
<evidence type="ECO:0000256" key="4">
    <source>
        <dbReference type="ARBA" id="ARBA00022598"/>
    </source>
</evidence>
<evidence type="ECO:0000256" key="13">
    <source>
        <dbReference type="ARBA" id="ARBA00052585"/>
    </source>
</evidence>
<dbReference type="GO" id="GO:0046872">
    <property type="term" value="F:metal ion binding"/>
    <property type="evidence" value="ECO:0007669"/>
    <property type="project" value="UniProtKB-KW"/>
</dbReference>
<dbReference type="GO" id="GO:0006164">
    <property type="term" value="P:purine nucleotide biosynthetic process"/>
    <property type="evidence" value="ECO:0007669"/>
    <property type="project" value="UniProtKB-KW"/>
</dbReference>
<dbReference type="Proteomes" id="UP000254938">
    <property type="component" value="Unassembled WGS sequence"/>
</dbReference>
<keyword evidence="9" id="KW-0460">Magnesium</keyword>